<dbReference type="Proteomes" id="UP000765509">
    <property type="component" value="Unassembled WGS sequence"/>
</dbReference>
<sequence length="237" mass="26531">MASLGHFYPSQTYDGYKELEVLDPSLPQCFKKGKQFFQPYNPQSSKFHHCFVGMKPFQCPGAPASNTRKYLWHKKDCPFGREFPVSEAPTPDATSGYSNCSEEVEVVPNSIAHQSSASPSKPASTRFQSQVIPSTPRNFQPVLFTIPSSIPPPPTARNSLVSSVRPSPIPQPRSSAMVISKQVQLVASSSRRREDCTPFLFPAAKLFQGREHWLIQVTREHSNMVNEFQGTVARLFR</sequence>
<organism evidence="1 2">
    <name type="scientific">Austropuccinia psidii MF-1</name>
    <dbReference type="NCBI Taxonomy" id="1389203"/>
    <lineage>
        <taxon>Eukaryota</taxon>
        <taxon>Fungi</taxon>
        <taxon>Dikarya</taxon>
        <taxon>Basidiomycota</taxon>
        <taxon>Pucciniomycotina</taxon>
        <taxon>Pucciniomycetes</taxon>
        <taxon>Pucciniales</taxon>
        <taxon>Sphaerophragmiaceae</taxon>
        <taxon>Austropuccinia</taxon>
    </lineage>
</organism>
<proteinExistence type="predicted"/>
<evidence type="ECO:0000313" key="2">
    <source>
        <dbReference type="Proteomes" id="UP000765509"/>
    </source>
</evidence>
<keyword evidence="2" id="KW-1185">Reference proteome</keyword>
<reference evidence="1" key="1">
    <citation type="submission" date="2021-03" db="EMBL/GenBank/DDBJ databases">
        <title>Draft genome sequence of rust myrtle Austropuccinia psidii MF-1, a brazilian biotype.</title>
        <authorList>
            <person name="Quecine M.C."/>
            <person name="Pachon D.M.R."/>
            <person name="Bonatelli M.L."/>
            <person name="Correr F.H."/>
            <person name="Franceschini L.M."/>
            <person name="Leite T.F."/>
            <person name="Margarido G.R.A."/>
            <person name="Almeida C.A."/>
            <person name="Ferrarezi J.A."/>
            <person name="Labate C.A."/>
        </authorList>
    </citation>
    <scope>NUCLEOTIDE SEQUENCE</scope>
    <source>
        <strain evidence="1">MF-1</strain>
    </source>
</reference>
<protein>
    <submittedName>
        <fullName evidence="1">Uncharacterized protein</fullName>
    </submittedName>
</protein>
<evidence type="ECO:0000313" key="1">
    <source>
        <dbReference type="EMBL" id="MBW0521977.1"/>
    </source>
</evidence>
<dbReference type="EMBL" id="AVOT02029217">
    <property type="protein sequence ID" value="MBW0521977.1"/>
    <property type="molecule type" value="Genomic_DNA"/>
</dbReference>
<dbReference type="AlphaFoldDB" id="A0A9Q3EL68"/>
<name>A0A9Q3EL68_9BASI</name>
<accession>A0A9Q3EL68</accession>
<gene>
    <name evidence="1" type="ORF">O181_061692</name>
</gene>
<comment type="caution">
    <text evidence="1">The sequence shown here is derived from an EMBL/GenBank/DDBJ whole genome shotgun (WGS) entry which is preliminary data.</text>
</comment>